<proteinExistence type="predicted"/>
<dbReference type="Gene3D" id="3.20.20.150">
    <property type="entry name" value="Divalent-metal-dependent TIM barrel enzymes"/>
    <property type="match status" value="1"/>
</dbReference>
<dbReference type="Pfam" id="PF01261">
    <property type="entry name" value="AP_endonuc_2"/>
    <property type="match status" value="1"/>
</dbReference>
<name>A0A7V8FM33_9BURK</name>
<dbReference type="SUPFAM" id="SSF51658">
    <property type="entry name" value="Xylose isomerase-like"/>
    <property type="match status" value="1"/>
</dbReference>
<dbReference type="PANTHER" id="PTHR12110:SF21">
    <property type="entry name" value="XYLOSE ISOMERASE-LIKE TIM BARREL DOMAIN-CONTAINING PROTEIN"/>
    <property type="match status" value="1"/>
</dbReference>
<dbReference type="InterPro" id="IPR036237">
    <property type="entry name" value="Xyl_isomerase-like_sf"/>
</dbReference>
<evidence type="ECO:0000259" key="1">
    <source>
        <dbReference type="Pfam" id="PF01261"/>
    </source>
</evidence>
<evidence type="ECO:0000313" key="2">
    <source>
        <dbReference type="EMBL" id="KAF1019763.1"/>
    </source>
</evidence>
<evidence type="ECO:0000313" key="3">
    <source>
        <dbReference type="Proteomes" id="UP000461670"/>
    </source>
</evidence>
<organism evidence="2 3">
    <name type="scientific">Paracidovorax wautersii</name>
    <dbReference type="NCBI Taxonomy" id="1177982"/>
    <lineage>
        <taxon>Bacteria</taxon>
        <taxon>Pseudomonadati</taxon>
        <taxon>Pseudomonadota</taxon>
        <taxon>Betaproteobacteria</taxon>
        <taxon>Burkholderiales</taxon>
        <taxon>Comamonadaceae</taxon>
        <taxon>Paracidovorax</taxon>
    </lineage>
</organism>
<dbReference type="AlphaFoldDB" id="A0A7V8FM33"/>
<dbReference type="PANTHER" id="PTHR12110">
    <property type="entry name" value="HYDROXYPYRUVATE ISOMERASE"/>
    <property type="match status" value="1"/>
</dbReference>
<accession>A0A7V8FM33</accession>
<dbReference type="Proteomes" id="UP000461670">
    <property type="component" value="Unassembled WGS sequence"/>
</dbReference>
<reference evidence="3" key="1">
    <citation type="journal article" date="2020" name="MBio">
        <title>Horizontal gene transfer to a defensive symbiont with a reduced genome amongst a multipartite beetle microbiome.</title>
        <authorList>
            <person name="Waterworth S.C."/>
            <person name="Florez L.V."/>
            <person name="Rees E.R."/>
            <person name="Hertweck C."/>
            <person name="Kaltenpoth M."/>
            <person name="Kwan J.C."/>
        </authorList>
    </citation>
    <scope>NUCLEOTIDE SEQUENCE [LARGE SCALE GENOMIC DNA]</scope>
</reference>
<dbReference type="InterPro" id="IPR050312">
    <property type="entry name" value="IolE/XylAMocC-like"/>
</dbReference>
<dbReference type="EMBL" id="WNDQ01000048">
    <property type="protein sequence ID" value="KAF1019763.1"/>
    <property type="molecule type" value="Genomic_DNA"/>
</dbReference>
<protein>
    <recommendedName>
        <fullName evidence="1">Xylose isomerase-like TIM barrel domain-containing protein</fullName>
    </recommendedName>
</protein>
<gene>
    <name evidence="2" type="ORF">GAK30_02925</name>
</gene>
<feature type="domain" description="Xylose isomerase-like TIM barrel" evidence="1">
    <location>
        <begin position="44"/>
        <end position="242"/>
    </location>
</feature>
<sequence>MISDFCVDLASLHGSLAQRLEAVKAAGFHSTVAQAATLVGELDARGTLDLRGVTLTALHARIDYEGLQGPLHAHKLGVAQSLLRLCQRLGCPLLVLDASTLSVSSNTIGSIVADLRKLSMLAIVLGVKVAWRAHPGAAHARDFMVAADVIQLAERPNLGLSLDVQEWLDPEADLAQLDGIDAQSLLQVQLADTFSPLSPAQTLNGEQRLFPGEGLHAPALRALMARLGQVGYRGHFAFADVRGDGAVQPNADVMARAERSASHLALDVLRRSQPLTLHRRRAGAIPSVG</sequence>
<comment type="caution">
    <text evidence="2">The sequence shown here is derived from an EMBL/GenBank/DDBJ whole genome shotgun (WGS) entry which is preliminary data.</text>
</comment>
<dbReference type="InterPro" id="IPR013022">
    <property type="entry name" value="Xyl_isomerase-like_TIM-brl"/>
</dbReference>